<proteinExistence type="predicted"/>
<organism evidence="1 2">
    <name type="scientific">Sphaerisporangium corydalis</name>
    <dbReference type="NCBI Taxonomy" id="1441875"/>
    <lineage>
        <taxon>Bacteria</taxon>
        <taxon>Bacillati</taxon>
        <taxon>Actinomycetota</taxon>
        <taxon>Actinomycetes</taxon>
        <taxon>Streptosporangiales</taxon>
        <taxon>Streptosporangiaceae</taxon>
        <taxon>Sphaerisporangium</taxon>
    </lineage>
</organism>
<dbReference type="EMBL" id="JBHSFN010000010">
    <property type="protein sequence ID" value="MFC4588085.1"/>
    <property type="molecule type" value="Genomic_DNA"/>
</dbReference>
<evidence type="ECO:0008006" key="3">
    <source>
        <dbReference type="Google" id="ProtNLM"/>
    </source>
</evidence>
<name>A0ABV9EGL0_9ACTN</name>
<keyword evidence="2" id="KW-1185">Reference proteome</keyword>
<dbReference type="RefSeq" id="WP_262840847.1">
    <property type="nucleotide sequence ID" value="NZ_JANZYP010000002.1"/>
</dbReference>
<accession>A0ABV9EGL0</accession>
<evidence type="ECO:0000313" key="1">
    <source>
        <dbReference type="EMBL" id="MFC4588085.1"/>
    </source>
</evidence>
<reference evidence="2" key="1">
    <citation type="journal article" date="2019" name="Int. J. Syst. Evol. Microbiol.">
        <title>The Global Catalogue of Microorganisms (GCM) 10K type strain sequencing project: providing services to taxonomists for standard genome sequencing and annotation.</title>
        <authorList>
            <consortium name="The Broad Institute Genomics Platform"/>
            <consortium name="The Broad Institute Genome Sequencing Center for Infectious Disease"/>
            <person name="Wu L."/>
            <person name="Ma J."/>
        </authorList>
    </citation>
    <scope>NUCLEOTIDE SEQUENCE [LARGE SCALE GENOMIC DNA]</scope>
    <source>
        <strain evidence="2">CCUG 49560</strain>
    </source>
</reference>
<sequence length="85" mass="9446">MTTAARDIIRLHPAAATDPEEMLLLTVEEAARQLRIGRTNMYHLVTTGAVGFKVVSRLRRVPIECLHKCVKNRLANGGQHEKTVA</sequence>
<comment type="caution">
    <text evidence="1">The sequence shown here is derived from an EMBL/GenBank/DDBJ whole genome shotgun (WGS) entry which is preliminary data.</text>
</comment>
<evidence type="ECO:0000313" key="2">
    <source>
        <dbReference type="Proteomes" id="UP001595891"/>
    </source>
</evidence>
<gene>
    <name evidence="1" type="ORF">ACFO8L_18485</name>
</gene>
<dbReference type="Proteomes" id="UP001595891">
    <property type="component" value="Unassembled WGS sequence"/>
</dbReference>
<protein>
    <recommendedName>
        <fullName evidence="3">DNA-binding protein</fullName>
    </recommendedName>
</protein>